<protein>
    <recommendedName>
        <fullName evidence="1">C2H2-type domain-containing protein</fullName>
    </recommendedName>
</protein>
<dbReference type="EMBL" id="AFPU01000001">
    <property type="protein sequence ID" value="EGP93770.1"/>
    <property type="molecule type" value="Genomic_DNA"/>
</dbReference>
<dbReference type="AlphaFoldDB" id="F9CWW8"/>
<name>F9CWW8_9ARCH</name>
<dbReference type="RefSeq" id="WP_007550601.1">
    <property type="nucleotide sequence ID" value="NZ_AFPU01000001.1"/>
</dbReference>
<feature type="domain" description="C2H2-type" evidence="1">
    <location>
        <begin position="28"/>
        <end position="56"/>
    </location>
</feature>
<dbReference type="OrthoDB" id="2113at2157"/>
<organism evidence="2 3">
    <name type="scientific">Nitrosarchaeum koreense MY1</name>
    <dbReference type="NCBI Taxonomy" id="1001994"/>
    <lineage>
        <taxon>Archaea</taxon>
        <taxon>Nitrososphaerota</taxon>
        <taxon>Nitrososphaeria</taxon>
        <taxon>Nitrosopumilales</taxon>
        <taxon>Nitrosopumilaceae</taxon>
        <taxon>Nitrosarchaeum</taxon>
    </lineage>
</organism>
<evidence type="ECO:0000313" key="2">
    <source>
        <dbReference type="EMBL" id="EGP93770.1"/>
    </source>
</evidence>
<dbReference type="InterPro" id="IPR013087">
    <property type="entry name" value="Znf_C2H2_type"/>
</dbReference>
<dbReference type="STRING" id="1001994.MY1_1010"/>
<dbReference type="Proteomes" id="UP000004440">
    <property type="component" value="Unassembled WGS sequence"/>
</dbReference>
<evidence type="ECO:0000313" key="3">
    <source>
        <dbReference type="Proteomes" id="UP000004440"/>
    </source>
</evidence>
<proteinExistence type="predicted"/>
<reference evidence="2 3" key="1">
    <citation type="journal article" date="2011" name="J. Bacteriol.">
        <title>Genome Sequence of an Ammonia-Oxidizing Soil Archaeon, "Candidatus Nitrosoarchaeum koreensis" MY1.</title>
        <authorList>
            <person name="Kim B.K."/>
            <person name="Jung M.Y."/>
            <person name="Yu D.S."/>
            <person name="Park S.J."/>
            <person name="Oh T.K."/>
            <person name="Rhee S.K."/>
            <person name="Kim J.F."/>
        </authorList>
    </citation>
    <scope>NUCLEOTIDE SEQUENCE [LARGE SCALE GENOMIC DNA]</scope>
    <source>
        <strain evidence="2 3">MY1</strain>
    </source>
</reference>
<dbReference type="PROSITE" id="PS50157">
    <property type="entry name" value="ZINC_FINGER_C2H2_2"/>
    <property type="match status" value="1"/>
</dbReference>
<gene>
    <name evidence="2" type="ORF">MY1_1010</name>
</gene>
<comment type="caution">
    <text evidence="2">The sequence shown here is derived from an EMBL/GenBank/DDBJ whole genome shotgun (WGS) entry which is preliminary data.</text>
</comment>
<dbReference type="PROSITE" id="PS00028">
    <property type="entry name" value="ZINC_FINGER_C2H2_1"/>
    <property type="match status" value="1"/>
</dbReference>
<keyword evidence="3" id="KW-1185">Reference proteome</keyword>
<sequence>MEFKTKISKKIAVPSLKNVFKKDPQFTNECRICNMKFTDSERTKKHMIKAHSKPKRERQDH</sequence>
<accession>F9CWW8</accession>
<evidence type="ECO:0000259" key="1">
    <source>
        <dbReference type="PROSITE" id="PS50157"/>
    </source>
</evidence>